<sequence length="195" mass="21210">MNERRFELIVSWILLAFVLWYLATMASYPDNAGRVPVITAAVAAAALVVQIATLHLRRRRPAADGEPHLPHLAEAVLDRADARTEGHDVQHPHLAEELEDELEKDSYDTLIAITGVRRRRFLAMAAFCVLFYVGILVAGFVVTTGVLIAAIMLSAKERLHVALIGGLAGAAAAYGLVVLLMGLQPWTGYLFVGLT</sequence>
<keyword evidence="1" id="KW-0812">Transmembrane</keyword>
<evidence type="ECO:0008006" key="4">
    <source>
        <dbReference type="Google" id="ProtNLM"/>
    </source>
</evidence>
<protein>
    <recommendedName>
        <fullName evidence="4">Tripartite tricarboxylate transporter TctB family protein</fullName>
    </recommendedName>
</protein>
<dbReference type="EMBL" id="QUAL01000018">
    <property type="protein sequence ID" value="RIQ35891.1"/>
    <property type="molecule type" value="Genomic_DNA"/>
</dbReference>
<keyword evidence="3" id="KW-1185">Reference proteome</keyword>
<proteinExistence type="predicted"/>
<keyword evidence="1" id="KW-0472">Membrane</keyword>
<keyword evidence="1" id="KW-1133">Transmembrane helix</keyword>
<evidence type="ECO:0000313" key="2">
    <source>
        <dbReference type="EMBL" id="RIQ35891.1"/>
    </source>
</evidence>
<organism evidence="2 3">
    <name type="scientific">Jiangella rhizosphaerae</name>
    <dbReference type="NCBI Taxonomy" id="2293569"/>
    <lineage>
        <taxon>Bacteria</taxon>
        <taxon>Bacillati</taxon>
        <taxon>Actinomycetota</taxon>
        <taxon>Actinomycetes</taxon>
        <taxon>Jiangellales</taxon>
        <taxon>Jiangellaceae</taxon>
        <taxon>Jiangella</taxon>
    </lineage>
</organism>
<dbReference type="AlphaFoldDB" id="A0A418KWL0"/>
<name>A0A418KWL0_9ACTN</name>
<gene>
    <name evidence="2" type="ORF">DY240_01945</name>
</gene>
<evidence type="ECO:0000256" key="1">
    <source>
        <dbReference type="SAM" id="Phobius"/>
    </source>
</evidence>
<dbReference type="OrthoDB" id="9828457at2"/>
<dbReference type="Proteomes" id="UP000284057">
    <property type="component" value="Unassembled WGS sequence"/>
</dbReference>
<accession>A0A418KWL0</accession>
<comment type="caution">
    <text evidence="2">The sequence shown here is derived from an EMBL/GenBank/DDBJ whole genome shotgun (WGS) entry which is preliminary data.</text>
</comment>
<feature type="transmembrane region" description="Helical" evidence="1">
    <location>
        <begin position="35"/>
        <end position="56"/>
    </location>
</feature>
<feature type="transmembrane region" description="Helical" evidence="1">
    <location>
        <begin position="121"/>
        <end position="153"/>
    </location>
</feature>
<reference evidence="2 3" key="1">
    <citation type="submission" date="2018-09" db="EMBL/GenBank/DDBJ databases">
        <title>Isolation, diversity and antifungal activity of actinobacteria from wheat.</title>
        <authorList>
            <person name="Han C."/>
        </authorList>
    </citation>
    <scope>NUCLEOTIDE SEQUENCE [LARGE SCALE GENOMIC DNA]</scope>
    <source>
        <strain evidence="2 3">NEAU-YY265</strain>
    </source>
</reference>
<feature type="transmembrane region" description="Helical" evidence="1">
    <location>
        <begin position="159"/>
        <end position="181"/>
    </location>
</feature>
<dbReference type="RefSeq" id="WP_119658291.1">
    <property type="nucleotide sequence ID" value="NZ_QUAL01000018.1"/>
</dbReference>
<evidence type="ECO:0000313" key="3">
    <source>
        <dbReference type="Proteomes" id="UP000284057"/>
    </source>
</evidence>